<dbReference type="EMBL" id="LXQA010030856">
    <property type="protein sequence ID" value="MCH95854.1"/>
    <property type="molecule type" value="Genomic_DNA"/>
</dbReference>
<dbReference type="AlphaFoldDB" id="A0A392NBJ3"/>
<comment type="caution">
    <text evidence="1">The sequence shown here is derived from an EMBL/GenBank/DDBJ whole genome shotgun (WGS) entry which is preliminary data.</text>
</comment>
<accession>A0A392NBJ3</accession>
<sequence>SYPQDEVYSKCTSGKSCSVNENVEVNQIPGPSDRLSQKDSTELDVSIPLNEMKCWNCRRSQVLKSTLLKNSITLKWEFVLRKISMKLLTRLVKHNLYGEDVNSYQKYLVKSLSFLFGKDPFRHSSPFPEDDVQELPKSIGDIISPPYSFKSEDIASWLMVAFDLSSEVHIVFSAT</sequence>
<name>A0A392NBJ3_9FABA</name>
<organism evidence="1 2">
    <name type="scientific">Trifolium medium</name>
    <dbReference type="NCBI Taxonomy" id="97028"/>
    <lineage>
        <taxon>Eukaryota</taxon>
        <taxon>Viridiplantae</taxon>
        <taxon>Streptophyta</taxon>
        <taxon>Embryophyta</taxon>
        <taxon>Tracheophyta</taxon>
        <taxon>Spermatophyta</taxon>
        <taxon>Magnoliopsida</taxon>
        <taxon>eudicotyledons</taxon>
        <taxon>Gunneridae</taxon>
        <taxon>Pentapetalae</taxon>
        <taxon>rosids</taxon>
        <taxon>fabids</taxon>
        <taxon>Fabales</taxon>
        <taxon>Fabaceae</taxon>
        <taxon>Papilionoideae</taxon>
        <taxon>50 kb inversion clade</taxon>
        <taxon>NPAAA clade</taxon>
        <taxon>Hologalegina</taxon>
        <taxon>IRL clade</taxon>
        <taxon>Trifolieae</taxon>
        <taxon>Trifolium</taxon>
    </lineage>
</organism>
<evidence type="ECO:0000313" key="2">
    <source>
        <dbReference type="Proteomes" id="UP000265520"/>
    </source>
</evidence>
<protein>
    <submittedName>
        <fullName evidence="1">Separase-like</fullName>
    </submittedName>
</protein>
<dbReference type="Proteomes" id="UP000265520">
    <property type="component" value="Unassembled WGS sequence"/>
</dbReference>
<keyword evidence="2" id="KW-1185">Reference proteome</keyword>
<proteinExistence type="predicted"/>
<evidence type="ECO:0000313" key="1">
    <source>
        <dbReference type="EMBL" id="MCH95854.1"/>
    </source>
</evidence>
<reference evidence="1 2" key="1">
    <citation type="journal article" date="2018" name="Front. Plant Sci.">
        <title>Red Clover (Trifolium pratense) and Zigzag Clover (T. medium) - A Picture of Genomic Similarities and Differences.</title>
        <authorList>
            <person name="Dluhosova J."/>
            <person name="Istvanek J."/>
            <person name="Nedelnik J."/>
            <person name="Repkova J."/>
        </authorList>
    </citation>
    <scope>NUCLEOTIDE SEQUENCE [LARGE SCALE GENOMIC DNA]</scope>
    <source>
        <strain evidence="2">cv. 10/8</strain>
        <tissue evidence="1">Leaf</tissue>
    </source>
</reference>
<feature type="non-terminal residue" evidence="1">
    <location>
        <position position="1"/>
    </location>
</feature>